<accession>A0A0L0GEK7</accession>
<feature type="signal peptide" evidence="1">
    <location>
        <begin position="1"/>
        <end position="24"/>
    </location>
</feature>
<dbReference type="EMBL" id="KQ241641">
    <property type="protein sequence ID" value="KNC86678.1"/>
    <property type="molecule type" value="Genomic_DNA"/>
</dbReference>
<organism evidence="2 3">
    <name type="scientific">Sphaeroforma arctica JP610</name>
    <dbReference type="NCBI Taxonomy" id="667725"/>
    <lineage>
        <taxon>Eukaryota</taxon>
        <taxon>Ichthyosporea</taxon>
        <taxon>Ichthyophonida</taxon>
        <taxon>Sphaeroforma</taxon>
    </lineage>
</organism>
<dbReference type="GeneID" id="25901688"/>
<dbReference type="RefSeq" id="XP_014160580.1">
    <property type="nucleotide sequence ID" value="XM_014305105.1"/>
</dbReference>
<dbReference type="AlphaFoldDB" id="A0A0L0GEK7"/>
<keyword evidence="3" id="KW-1185">Reference proteome</keyword>
<reference evidence="2 3" key="1">
    <citation type="submission" date="2011-02" db="EMBL/GenBank/DDBJ databases">
        <title>The Genome Sequence of Sphaeroforma arctica JP610.</title>
        <authorList>
            <consortium name="The Broad Institute Genome Sequencing Platform"/>
            <person name="Russ C."/>
            <person name="Cuomo C."/>
            <person name="Young S.K."/>
            <person name="Zeng Q."/>
            <person name="Gargeya S."/>
            <person name="Alvarado L."/>
            <person name="Berlin A."/>
            <person name="Chapman S.B."/>
            <person name="Chen Z."/>
            <person name="Freedman E."/>
            <person name="Gellesch M."/>
            <person name="Goldberg J."/>
            <person name="Griggs A."/>
            <person name="Gujja S."/>
            <person name="Heilman E."/>
            <person name="Heiman D."/>
            <person name="Howarth C."/>
            <person name="Mehta T."/>
            <person name="Neiman D."/>
            <person name="Pearson M."/>
            <person name="Roberts A."/>
            <person name="Saif S."/>
            <person name="Shea T."/>
            <person name="Shenoy N."/>
            <person name="Sisk P."/>
            <person name="Stolte C."/>
            <person name="Sykes S."/>
            <person name="White J."/>
            <person name="Yandava C."/>
            <person name="Burger G."/>
            <person name="Gray M.W."/>
            <person name="Holland P.W.H."/>
            <person name="King N."/>
            <person name="Lang F.B.F."/>
            <person name="Roger A.J."/>
            <person name="Ruiz-Trillo I."/>
            <person name="Haas B."/>
            <person name="Nusbaum C."/>
            <person name="Birren B."/>
        </authorList>
    </citation>
    <scope>NUCLEOTIDE SEQUENCE [LARGE SCALE GENOMIC DNA]</scope>
    <source>
        <strain evidence="2 3">JP610</strain>
    </source>
</reference>
<evidence type="ECO:0000313" key="2">
    <source>
        <dbReference type="EMBL" id="KNC86678.1"/>
    </source>
</evidence>
<gene>
    <name evidence="2" type="ORF">SARC_01184</name>
</gene>
<keyword evidence="1" id="KW-0732">Signal</keyword>
<feature type="chain" id="PRO_5005539383" evidence="1">
    <location>
        <begin position="25"/>
        <end position="539"/>
    </location>
</feature>
<evidence type="ECO:0000256" key="1">
    <source>
        <dbReference type="SAM" id="SignalP"/>
    </source>
</evidence>
<proteinExistence type="predicted"/>
<dbReference type="Proteomes" id="UP000054560">
    <property type="component" value="Unassembled WGS sequence"/>
</dbReference>
<evidence type="ECO:0000313" key="3">
    <source>
        <dbReference type="Proteomes" id="UP000054560"/>
    </source>
</evidence>
<protein>
    <submittedName>
        <fullName evidence="2">Uncharacterized protein</fullName>
    </submittedName>
</protein>
<sequence length="539" mass="56888">MTGYTRKRLLYAFVTFLAVSVVCADFPKLRDFGPNSVVDKSGTTSKYISLAEAIKPITDTSLIENVYSTHVETSTVTVTYVVGEECAIDNIQCSTVEIYWSGDLMHNDTAAQRIVADLTEKACSNGPCHPDSISLVDIYLSPDNGVSLHLTSTTTLVLTVCDTVCLQGFESALLQAISPIGSDESLKKGIVGTSLFNVGRVWAGAPCSVGNTIPGCINYACFGDTSVCLQCDANMVPNSNGTSCEHVVGGCPESIGCQLYNLINFCGPSSIYNGLVDYTSPVVAVCPLAQCCFPETSKPSLVGFTACDNPCPDEPEPQAIENCFQTRMEGDMILCVQCDPDYIPSVLGTTCDLYIGGCRSGAGCNYTLGSFCGPSGIYLGDENGYNTTIVPVCPIEHCCQPQTSAIGVNFTVCDQSCVVETEEEKALPPNNCLVFGQSQGLSVCLQCDANMVPNSSGRKCVEQVGGCAYAAGCNNTDTHCTPGDLLEGGLGFSTPIVATCPVESCCHDTLSSIGGFTDCSEPCPEDDPTIGVSIYAHLY</sequence>
<name>A0A0L0GEK7_9EUKA</name>